<comment type="caution">
    <text evidence="4">The sequence shown here is derived from an EMBL/GenBank/DDBJ whole genome shotgun (WGS) entry which is preliminary data.</text>
</comment>
<evidence type="ECO:0000256" key="2">
    <source>
        <dbReference type="SAM" id="MobiDB-lite"/>
    </source>
</evidence>
<feature type="coiled-coil region" evidence="1">
    <location>
        <begin position="407"/>
        <end position="448"/>
    </location>
</feature>
<dbReference type="PANTHER" id="PTHR43941:SF1">
    <property type="entry name" value="STRUCTURAL MAINTENANCE OF CHROMOSOMES PROTEIN 2"/>
    <property type="match status" value="1"/>
</dbReference>
<name>A0A9W5T855_BABOV</name>
<keyword evidence="5" id="KW-1185">Reference proteome</keyword>
<evidence type="ECO:0000313" key="4">
    <source>
        <dbReference type="EMBL" id="GFE53020.1"/>
    </source>
</evidence>
<reference evidence="4" key="1">
    <citation type="submission" date="2019-12" db="EMBL/GenBank/DDBJ databases">
        <title>Genome sequence of Babesia ovis.</title>
        <authorList>
            <person name="Yamagishi J."/>
            <person name="Sevinc F."/>
            <person name="Xuan X."/>
        </authorList>
    </citation>
    <scope>NUCLEOTIDE SEQUENCE</scope>
    <source>
        <strain evidence="4">Selcuk</strain>
    </source>
</reference>
<evidence type="ECO:0000256" key="3">
    <source>
        <dbReference type="SAM" id="Phobius"/>
    </source>
</evidence>
<dbReference type="OrthoDB" id="366390at2759"/>
<protein>
    <submittedName>
        <fullName evidence="4">Pericentrin Pcp1, putative</fullName>
    </submittedName>
</protein>
<keyword evidence="3" id="KW-0472">Membrane</keyword>
<feature type="compositionally biased region" description="Polar residues" evidence="2">
    <location>
        <begin position="392"/>
        <end position="402"/>
    </location>
</feature>
<dbReference type="EMBL" id="BLIY01000003">
    <property type="protein sequence ID" value="GFE53020.1"/>
    <property type="molecule type" value="Genomic_DNA"/>
</dbReference>
<dbReference type="AlphaFoldDB" id="A0A9W5T855"/>
<feature type="region of interest" description="Disordered" evidence="2">
    <location>
        <begin position="34"/>
        <end position="65"/>
    </location>
</feature>
<feature type="region of interest" description="Disordered" evidence="2">
    <location>
        <begin position="387"/>
        <end position="406"/>
    </location>
</feature>
<keyword evidence="3" id="KW-0812">Transmembrane</keyword>
<feature type="coiled-coil region" evidence="1">
    <location>
        <begin position="199"/>
        <end position="303"/>
    </location>
</feature>
<proteinExistence type="predicted"/>
<feature type="transmembrane region" description="Helical" evidence="3">
    <location>
        <begin position="506"/>
        <end position="522"/>
    </location>
</feature>
<evidence type="ECO:0000256" key="1">
    <source>
        <dbReference type="SAM" id="Coils"/>
    </source>
</evidence>
<organism evidence="4 5">
    <name type="scientific">Babesia ovis</name>
    <dbReference type="NCBI Taxonomy" id="5869"/>
    <lineage>
        <taxon>Eukaryota</taxon>
        <taxon>Sar</taxon>
        <taxon>Alveolata</taxon>
        <taxon>Apicomplexa</taxon>
        <taxon>Aconoidasida</taxon>
        <taxon>Piroplasmida</taxon>
        <taxon>Babesiidae</taxon>
        <taxon>Babesia</taxon>
    </lineage>
</organism>
<sequence length="523" mass="59122">MGTDTRTDFGEFLDFQLGGDVPTHNVHDAAEVDLGDTEGTSGVPDEAPALDLPSNLNHDSGLPSNPLVKEDIKDGTPITEPVPATDFPAELRAMEEKLAEKDRHCVMLEQQLIQANRQVETCYYEMEENGDRLRRYASEISSLRAEIERKASALENANANVERLGMLEAEKCHLSEMVAELTRELESKSRDANVSMASNATMEQLLADLEGDNVLLKDQLQTMGNENARFRDQIRSMEEEGMRIKGQLRAMEAENSHIKDQVGSLTNENTRIKQQSRGLEDENTRIKEQLQAVESERQAHKQKFTEMYGLYQQLQEENLGLAAELKGRDLSVSAPSESSVASPQYRELTEELDRISQRCREKDVEIAERDGRLHELQHRIKVLELESRKKAGSNTAASSQSHDTGDLRRLEDEIRIMKINNAGLISEISSLKAQITDKNARIDHLNCELMMQQQRASSPSHRRDVDLEAYMHHRRVGYSSAEAQKLSTLQEAIHQVFTDPLYRKCFVVYLAIMHILVVALLLM</sequence>
<dbReference type="Gene3D" id="6.10.250.3110">
    <property type="match status" value="1"/>
</dbReference>
<accession>A0A9W5T855</accession>
<dbReference type="PANTHER" id="PTHR43941">
    <property type="entry name" value="STRUCTURAL MAINTENANCE OF CHROMOSOMES PROTEIN 2"/>
    <property type="match status" value="1"/>
</dbReference>
<feature type="coiled-coil region" evidence="1">
    <location>
        <begin position="91"/>
        <end position="164"/>
    </location>
</feature>
<keyword evidence="3" id="KW-1133">Transmembrane helix</keyword>
<gene>
    <name evidence="4" type="ORF">BaOVIS_004240</name>
</gene>
<dbReference type="Proteomes" id="UP001057455">
    <property type="component" value="Unassembled WGS sequence"/>
</dbReference>
<evidence type="ECO:0000313" key="5">
    <source>
        <dbReference type="Proteomes" id="UP001057455"/>
    </source>
</evidence>
<keyword evidence="1" id="KW-0175">Coiled coil</keyword>